<protein>
    <recommendedName>
        <fullName evidence="1">Penicillin-binding protein activator LpoB</fullName>
    </recommendedName>
</protein>
<accession>A0A0K2X2Z8</accession>
<reference evidence="6" key="3">
    <citation type="submission" date="2014-12" db="EMBL/GenBank/DDBJ databases">
        <authorList>
            <person name="Smet A."/>
        </authorList>
    </citation>
    <scope>NUCLEOTIDE SEQUENCE [LARGE SCALE GENOMIC DNA]</scope>
</reference>
<dbReference type="GeneID" id="82131268"/>
<evidence type="ECO:0000256" key="1">
    <source>
        <dbReference type="NCBIfam" id="TIGR02722"/>
    </source>
</evidence>
<dbReference type="NCBIfam" id="TIGR02722">
    <property type="entry name" value="lp"/>
    <property type="match status" value="1"/>
</dbReference>
<dbReference type="EMBL" id="CDML01000001">
    <property type="protein sequence ID" value="CRF40302.1"/>
    <property type="molecule type" value="Genomic_DNA"/>
</dbReference>
<evidence type="ECO:0000313" key="7">
    <source>
        <dbReference type="Proteomes" id="UP000041394"/>
    </source>
</evidence>
<dbReference type="PROSITE" id="PS51257">
    <property type="entry name" value="PROKAR_LIPOPROTEIN"/>
    <property type="match status" value="1"/>
</dbReference>
<keyword evidence="5" id="KW-0449">Lipoprotein</keyword>
<dbReference type="InterPro" id="IPR014094">
    <property type="entry name" value="LpoB"/>
</dbReference>
<dbReference type="OrthoDB" id="272776at2"/>
<reference evidence="3" key="1">
    <citation type="submission" date="2014-12" db="EMBL/GenBank/DDBJ databases">
        <title>Whole genome sequences of four Staphylococcus schleiferi canine isolates.</title>
        <authorList>
            <person name="Misic A.M."/>
            <person name="Cain C."/>
            <person name="Morris D.O."/>
            <person name="Rankin S."/>
            <person name="Beiting D."/>
        </authorList>
    </citation>
    <scope>NUCLEOTIDE SEQUENCE</scope>
    <source>
        <strain evidence="3">ASB11</strain>
        <strain evidence="5">ASB7</strain>
        <strain evidence="4">ASB9</strain>
    </source>
</reference>
<organism evidence="3 6">
    <name type="scientific">Helicobacter ailurogastricus</name>
    <dbReference type="NCBI Taxonomy" id="1578720"/>
    <lineage>
        <taxon>Bacteria</taxon>
        <taxon>Pseudomonadati</taxon>
        <taxon>Campylobacterota</taxon>
        <taxon>Epsilonproteobacteria</taxon>
        <taxon>Campylobacterales</taxon>
        <taxon>Helicobacteraceae</taxon>
        <taxon>Helicobacter</taxon>
    </lineage>
</organism>
<gene>
    <name evidence="3" type="ORF">HAL011_00540</name>
    <name evidence="5" type="ORF">HAL07_02340</name>
    <name evidence="4" type="ORF">HAL09_06890</name>
</gene>
<sequence length="213" mass="23276">MKTAALNKKILASCVAGALALALAGCGNDVTYASQKDLNDKKYATAGLDYQDVEDAAKTAVASMLQSHDVQGLQGKQVIAVSDVINDTMQHFDTEQLTQMVIQTLKDKVQGKFYVTRAIAGSGGGEDKMIDRARKLRNNDEYNQETTKEKGTLRAPDLSLSGKVIQRNARVSSSKQRIDYIFILRLASIKSGLDVWSQEFPITKLGSNKSVSW</sequence>
<dbReference type="Proteomes" id="UP000043437">
    <property type="component" value="Unassembled WGS sequence"/>
</dbReference>
<evidence type="ECO:0000313" key="8">
    <source>
        <dbReference type="Proteomes" id="UP000043437"/>
    </source>
</evidence>
<proteinExistence type="predicted"/>
<dbReference type="STRING" id="1578720.HAL011_00540"/>
<feature type="chain" id="PRO_5013456430" description="Penicillin-binding protein activator LpoB" evidence="2">
    <location>
        <begin position="25"/>
        <end position="213"/>
    </location>
</feature>
<name>A0A0K2X2Z8_9HELI</name>
<feature type="signal peptide" evidence="2">
    <location>
        <begin position="1"/>
        <end position="24"/>
    </location>
</feature>
<dbReference type="Gene3D" id="3.40.50.10610">
    <property type="entry name" value="ABC-type transport auxiliary lipoprotein component"/>
    <property type="match status" value="1"/>
</dbReference>
<dbReference type="AlphaFoldDB" id="A0A0K2X2Z8"/>
<keyword evidence="6" id="KW-1185">Reference proteome</keyword>
<dbReference type="EMBL" id="CDMN01000027">
    <property type="protein sequence ID" value="CRF44120.1"/>
    <property type="molecule type" value="Genomic_DNA"/>
</dbReference>
<dbReference type="Proteomes" id="UP000041394">
    <property type="component" value="Unassembled WGS sequence"/>
</dbReference>
<keyword evidence="2" id="KW-0732">Signal</keyword>
<evidence type="ECO:0000256" key="2">
    <source>
        <dbReference type="SAM" id="SignalP"/>
    </source>
</evidence>
<evidence type="ECO:0000313" key="3">
    <source>
        <dbReference type="EMBL" id="CRF40302.1"/>
    </source>
</evidence>
<reference evidence="7 8" key="2">
    <citation type="submission" date="2014-12" db="EMBL/GenBank/DDBJ databases">
        <authorList>
            <person name="Jaenicke S."/>
        </authorList>
    </citation>
    <scope>NUCLEOTIDE SEQUENCE [LARGE SCALE GENOMIC DNA]</scope>
</reference>
<dbReference type="Pfam" id="PF13036">
    <property type="entry name" value="LpoB"/>
    <property type="match status" value="1"/>
</dbReference>
<evidence type="ECO:0000313" key="5">
    <source>
        <dbReference type="EMBL" id="CRF52108.1"/>
    </source>
</evidence>
<evidence type="ECO:0000313" key="6">
    <source>
        <dbReference type="Proteomes" id="UP000038622"/>
    </source>
</evidence>
<evidence type="ECO:0000313" key="4">
    <source>
        <dbReference type="EMBL" id="CRF44120.1"/>
    </source>
</evidence>
<dbReference type="EMBL" id="CDMG01000002">
    <property type="protein sequence ID" value="CRF52108.1"/>
    <property type="molecule type" value="Genomic_DNA"/>
</dbReference>
<dbReference type="Proteomes" id="UP000038622">
    <property type="component" value="Unassembled WGS sequence"/>
</dbReference>
<dbReference type="RefSeq" id="WP_053942045.1">
    <property type="nucleotide sequence ID" value="NZ_BSCV01000009.1"/>
</dbReference>